<dbReference type="Gene3D" id="3.90.45.10">
    <property type="entry name" value="Peptide deformylase"/>
    <property type="match status" value="1"/>
</dbReference>
<feature type="binding site" evidence="2">
    <location>
        <position position="93"/>
    </location>
    <ligand>
        <name>Fe cation</name>
        <dbReference type="ChEBI" id="CHEBI:24875"/>
    </ligand>
</feature>
<dbReference type="PIRSF" id="PIRSF004749">
    <property type="entry name" value="Pep_def"/>
    <property type="match status" value="1"/>
</dbReference>
<keyword evidence="2 3" id="KW-0378">Hydrolase</keyword>
<gene>
    <name evidence="2" type="primary">def</name>
    <name evidence="3" type="ORF">Rsw2DRAFT_0954</name>
</gene>
<dbReference type="NCBIfam" id="TIGR00079">
    <property type="entry name" value="pept_deformyl"/>
    <property type="match status" value="1"/>
</dbReference>
<comment type="function">
    <text evidence="2">Removes the formyl group from the N-terminal Met of newly synthesized proteins. Requires at least a dipeptide for an efficient rate of reaction. N-terminal L-methionine is a prerequisite for activity but the enzyme has broad specificity at other positions.</text>
</comment>
<comment type="caution">
    <text evidence="3">The sequence shown here is derived from an EMBL/GenBank/DDBJ whole genome shotgun (WGS) entry which is preliminary data.</text>
</comment>
<dbReference type="SUPFAM" id="SSF56420">
    <property type="entry name" value="Peptide deformylase"/>
    <property type="match status" value="1"/>
</dbReference>
<dbReference type="EMBL" id="ACYY01000004">
    <property type="protein sequence ID" value="EEW26264.1"/>
    <property type="molecule type" value="Genomic_DNA"/>
</dbReference>
<feature type="binding site" evidence="2">
    <location>
        <position position="139"/>
    </location>
    <ligand>
        <name>Fe cation</name>
        <dbReference type="ChEBI" id="CHEBI:24875"/>
    </ligand>
</feature>
<sequence>MPVLPILCWPDARLATPCDPVAPGADLRALAADMLATMYAATGRGLAAPQIGILQRVFVMDTGWKEGRPAPQVLVNPEILWRSEACKTVAEGCLSLPGISPDISRPAEIRLRWRDLDGTPHEAHLTGFAATCAQHEIDHLDGILTLDHLAPEARARAEALVAA</sequence>
<evidence type="ECO:0000256" key="2">
    <source>
        <dbReference type="HAMAP-Rule" id="MF_00163"/>
    </source>
</evidence>
<organism evidence="3 4">
    <name type="scientific">Rhodobacter ferrooxidans</name>
    <dbReference type="NCBI Taxonomy" id="371731"/>
    <lineage>
        <taxon>Bacteria</taxon>
        <taxon>Pseudomonadati</taxon>
        <taxon>Pseudomonadota</taxon>
        <taxon>Alphaproteobacteria</taxon>
        <taxon>Rhodobacterales</taxon>
        <taxon>Rhodobacter group</taxon>
        <taxon>Rhodobacter</taxon>
    </lineage>
</organism>
<dbReference type="PANTHER" id="PTHR10458">
    <property type="entry name" value="PEPTIDE DEFORMYLASE"/>
    <property type="match status" value="1"/>
</dbReference>
<keyword evidence="2" id="KW-0408">Iron</keyword>
<keyword evidence="2" id="KW-0648">Protein biosynthesis</keyword>
<feature type="active site" evidence="2">
    <location>
        <position position="136"/>
    </location>
</feature>
<proteinExistence type="inferred from homology"/>
<dbReference type="GO" id="GO:0042586">
    <property type="term" value="F:peptide deformylase activity"/>
    <property type="evidence" value="ECO:0007669"/>
    <property type="project" value="UniProtKB-UniRule"/>
</dbReference>
<evidence type="ECO:0000256" key="1">
    <source>
        <dbReference type="ARBA" id="ARBA00010759"/>
    </source>
</evidence>
<evidence type="ECO:0000313" key="4">
    <source>
        <dbReference type="Proteomes" id="UP000010121"/>
    </source>
</evidence>
<dbReference type="Proteomes" id="UP000010121">
    <property type="component" value="Unassembled WGS sequence"/>
</dbReference>
<protein>
    <recommendedName>
        <fullName evidence="2">Peptide deformylase</fullName>
        <shortName evidence="2">PDF</shortName>
        <ecNumber evidence="2">3.5.1.88</ecNumber>
    </recommendedName>
    <alternativeName>
        <fullName evidence="2">Polypeptide deformylase</fullName>
    </alternativeName>
</protein>
<reference evidence="3 4" key="1">
    <citation type="submission" date="2009-08" db="EMBL/GenBank/DDBJ databases">
        <title>The draft genome of Rhodobacter sp. SW2.</title>
        <authorList>
            <consortium name="US DOE Joint Genome Institute (JGI-PGF)"/>
            <person name="Lucas S."/>
            <person name="Copeland A."/>
            <person name="Lapidus A."/>
            <person name="Glavina del Rio T."/>
            <person name="Tice H."/>
            <person name="Bruce D."/>
            <person name="Goodwin L."/>
            <person name="Pitluck S."/>
            <person name="Larimer F."/>
            <person name="Land M.L."/>
            <person name="Hauser L."/>
            <person name="Emerson D."/>
        </authorList>
    </citation>
    <scope>NUCLEOTIDE SEQUENCE [LARGE SCALE GENOMIC DNA]</scope>
    <source>
        <strain evidence="3 4">SW2</strain>
    </source>
</reference>
<dbReference type="OrthoDB" id="9804313at2"/>
<dbReference type="RefSeq" id="WP_008028591.1">
    <property type="nucleotide sequence ID" value="NZ_ACYY01000004.1"/>
</dbReference>
<dbReference type="HAMAP" id="MF_00163">
    <property type="entry name" value="Pep_deformylase"/>
    <property type="match status" value="1"/>
</dbReference>
<keyword evidence="4" id="KW-1185">Reference proteome</keyword>
<accession>C8RYS6</accession>
<dbReference type="PANTHER" id="PTHR10458:SF22">
    <property type="entry name" value="PEPTIDE DEFORMYLASE"/>
    <property type="match status" value="1"/>
</dbReference>
<dbReference type="Pfam" id="PF01327">
    <property type="entry name" value="Pep_deformylase"/>
    <property type="match status" value="1"/>
</dbReference>
<dbReference type="PRINTS" id="PR01576">
    <property type="entry name" value="PDEFORMYLASE"/>
</dbReference>
<evidence type="ECO:0000313" key="3">
    <source>
        <dbReference type="EMBL" id="EEW26264.1"/>
    </source>
</evidence>
<comment type="cofactor">
    <cofactor evidence="2">
        <name>Fe(2+)</name>
        <dbReference type="ChEBI" id="CHEBI:29033"/>
    </cofactor>
    <text evidence="2">Binds 1 Fe(2+) ion.</text>
</comment>
<dbReference type="GO" id="GO:0046872">
    <property type="term" value="F:metal ion binding"/>
    <property type="evidence" value="ECO:0007669"/>
    <property type="project" value="UniProtKB-KW"/>
</dbReference>
<comment type="catalytic activity">
    <reaction evidence="2">
        <text>N-terminal N-formyl-L-methionyl-[peptide] + H2O = N-terminal L-methionyl-[peptide] + formate</text>
        <dbReference type="Rhea" id="RHEA:24420"/>
        <dbReference type="Rhea" id="RHEA-COMP:10639"/>
        <dbReference type="Rhea" id="RHEA-COMP:10640"/>
        <dbReference type="ChEBI" id="CHEBI:15377"/>
        <dbReference type="ChEBI" id="CHEBI:15740"/>
        <dbReference type="ChEBI" id="CHEBI:49298"/>
        <dbReference type="ChEBI" id="CHEBI:64731"/>
        <dbReference type="EC" id="3.5.1.88"/>
    </reaction>
</comment>
<feature type="binding site" evidence="2">
    <location>
        <position position="135"/>
    </location>
    <ligand>
        <name>Fe cation</name>
        <dbReference type="ChEBI" id="CHEBI:24875"/>
    </ligand>
</feature>
<dbReference type="CDD" id="cd00487">
    <property type="entry name" value="Pep_deformylase"/>
    <property type="match status" value="1"/>
</dbReference>
<dbReference type="InterPro" id="IPR036821">
    <property type="entry name" value="Peptide_deformylase_sf"/>
</dbReference>
<dbReference type="GO" id="GO:0006412">
    <property type="term" value="P:translation"/>
    <property type="evidence" value="ECO:0007669"/>
    <property type="project" value="UniProtKB-UniRule"/>
</dbReference>
<dbReference type="STRING" id="371731.Rsw2DRAFT_0954"/>
<keyword evidence="2" id="KW-0479">Metal-binding</keyword>
<dbReference type="AlphaFoldDB" id="C8RYS6"/>
<comment type="similarity">
    <text evidence="1 2">Belongs to the polypeptide deformylase family.</text>
</comment>
<dbReference type="InterPro" id="IPR023635">
    <property type="entry name" value="Peptide_deformylase"/>
</dbReference>
<dbReference type="EC" id="3.5.1.88" evidence="2"/>
<name>C8RYS6_9RHOB</name>
<dbReference type="NCBIfam" id="NF001159">
    <property type="entry name" value="PRK00150.1-3"/>
    <property type="match status" value="1"/>
</dbReference>
<dbReference type="eggNOG" id="COG0242">
    <property type="taxonomic scope" value="Bacteria"/>
</dbReference>